<keyword evidence="3" id="KW-0808">Transferase</keyword>
<gene>
    <name evidence="3" type="ORF">K0U00_18875</name>
</gene>
<keyword evidence="3" id="KW-0418">Kinase</keyword>
<evidence type="ECO:0000256" key="1">
    <source>
        <dbReference type="SAM" id="Coils"/>
    </source>
</evidence>
<dbReference type="EMBL" id="JAHZIK010000497">
    <property type="protein sequence ID" value="MBW7456096.1"/>
    <property type="molecule type" value="Genomic_DNA"/>
</dbReference>
<feature type="coiled-coil region" evidence="1">
    <location>
        <begin position="131"/>
        <end position="158"/>
    </location>
</feature>
<evidence type="ECO:0000313" key="4">
    <source>
        <dbReference type="Proteomes" id="UP001519887"/>
    </source>
</evidence>
<reference evidence="3 4" key="1">
    <citation type="submission" date="2021-07" db="EMBL/GenBank/DDBJ databases">
        <title>Paenibacillus radiodurans sp. nov., isolated from the southeastern edge of Tengger Desert.</title>
        <authorList>
            <person name="Zhang G."/>
        </authorList>
    </citation>
    <scope>NUCLEOTIDE SEQUENCE [LARGE SCALE GENOMIC DNA]</scope>
    <source>
        <strain evidence="3 4">CCM 7311</strain>
    </source>
</reference>
<keyword evidence="4" id="KW-1185">Reference proteome</keyword>
<evidence type="ECO:0000313" key="3">
    <source>
        <dbReference type="EMBL" id="MBW7456096.1"/>
    </source>
</evidence>
<feature type="transmembrane region" description="Helical" evidence="2">
    <location>
        <begin position="114"/>
        <end position="131"/>
    </location>
</feature>
<proteinExistence type="predicted"/>
<keyword evidence="2" id="KW-0472">Membrane</keyword>
<keyword evidence="2" id="KW-1133">Transmembrane helix</keyword>
<keyword evidence="1" id="KW-0175">Coiled coil</keyword>
<dbReference type="Proteomes" id="UP001519887">
    <property type="component" value="Unassembled WGS sequence"/>
</dbReference>
<protein>
    <submittedName>
        <fullName evidence="3">Histidine kinase dimerization/phosphoacceptor domain-containing protein</fullName>
    </submittedName>
</protein>
<feature type="non-terminal residue" evidence="3">
    <location>
        <position position="198"/>
    </location>
</feature>
<dbReference type="GO" id="GO:0016301">
    <property type="term" value="F:kinase activity"/>
    <property type="evidence" value="ECO:0007669"/>
    <property type="project" value="UniProtKB-KW"/>
</dbReference>
<accession>A0ABS7C5E0</accession>
<name>A0ABS7C5E0_9BACL</name>
<keyword evidence="2" id="KW-0812">Transmembrane</keyword>
<feature type="transmembrane region" description="Helical" evidence="2">
    <location>
        <begin position="57"/>
        <end position="80"/>
    </location>
</feature>
<evidence type="ECO:0000256" key="2">
    <source>
        <dbReference type="SAM" id="Phobius"/>
    </source>
</evidence>
<organism evidence="3 4">
    <name type="scientific">Paenibacillus sepulcri</name>
    <dbReference type="NCBI Taxonomy" id="359917"/>
    <lineage>
        <taxon>Bacteria</taxon>
        <taxon>Bacillati</taxon>
        <taxon>Bacillota</taxon>
        <taxon>Bacilli</taxon>
        <taxon>Bacillales</taxon>
        <taxon>Paenibacillaceae</taxon>
        <taxon>Paenibacillus</taxon>
    </lineage>
</organism>
<comment type="caution">
    <text evidence="3">The sequence shown here is derived from an EMBL/GenBank/DDBJ whole genome shotgun (WGS) entry which is preliminary data.</text>
</comment>
<sequence length="198" mass="22939">MELWTVGNKTILLLYVIAASYFAVSEPISWLVLYYLIYLAMNLVVHIVKDPRVKQGIIGGIILYLIGCAAYVHPYFILLLPLSAYELSSFRIQNQVYVLMLVLLPMLFMRNSMLALYGFTAVLSFFNYVMIRKYMARVNKQEDSLERMRGDLHRLSKKQNENRDFLRTTEYTAKLEERSRLSQEIHDGIGHAMTGALI</sequence>
<feature type="transmembrane region" description="Helical" evidence="2">
    <location>
        <begin position="12"/>
        <end position="37"/>
    </location>
</feature>
<dbReference type="Gene3D" id="1.20.5.1930">
    <property type="match status" value="1"/>
</dbReference>